<feature type="domain" description="Homoserine dehydrogenase catalytic" evidence="14">
    <location>
        <begin position="134"/>
        <end position="313"/>
    </location>
</feature>
<feature type="binding site" evidence="11">
    <location>
        <position position="102"/>
    </location>
    <ligand>
        <name>NADPH</name>
        <dbReference type="ChEBI" id="CHEBI:57783"/>
    </ligand>
</feature>
<feature type="active site" description="Proton donor" evidence="10">
    <location>
        <position position="202"/>
    </location>
</feature>
<evidence type="ECO:0000256" key="12">
    <source>
        <dbReference type="RuleBase" id="RU000579"/>
    </source>
</evidence>
<evidence type="ECO:0000256" key="10">
    <source>
        <dbReference type="PIRSR" id="PIRSR000098-1"/>
    </source>
</evidence>
<dbReference type="UniPathway" id="UPA00050">
    <property type="reaction ID" value="UER00063"/>
</dbReference>
<evidence type="ECO:0000256" key="3">
    <source>
        <dbReference type="ARBA" id="ARBA00006753"/>
    </source>
</evidence>
<dbReference type="AlphaFoldDB" id="D1ANQ3"/>
<dbReference type="EC" id="1.1.1.3" evidence="4 12"/>
<protein>
    <recommendedName>
        <fullName evidence="5 12">Homoserine dehydrogenase</fullName>
        <ecNumber evidence="4 12">1.1.1.3</ecNumber>
    </recommendedName>
</protein>
<sequence length="398" mass="43926">MKIGIIGLGTVGEGVLKILALENKNIKLKSGADLEVKYACDLNIDREFSFDFDKAILTQDYKKILSDPEIDIVVELIGGETIAKNIIMEALNNKKHVITANKALVAKYGPEIISAAKDNCSLFLYEAAVGGGIPIITPMIENLIANQITEIRGIMNGTSNYILTKMKEDKLDFEEALHLAAEMGYAEADPSYDVDGIDAGHKIAILSSLAYGGYINFSEVYLQGIRDISLVDIFEAEKLGFSIKLIASSKINEDKLVEISAEPILLKNEKLLSNVNDVYNAIEVTGSYTGKTLFYGKGAGMEPTASAVISDIVKIATDSVINSNFFFDTKSHLETVDTNKLKHEFYIRTSKDFDLEASALELYEEIDNYYIIIAENISRNELDETFANVKEKLIIKII</sequence>
<dbReference type="UniPathway" id="UPA00051">
    <property type="reaction ID" value="UER00465"/>
</dbReference>
<keyword evidence="6 12" id="KW-0028">Amino-acid biosynthesis</keyword>
<feature type="domain" description="Aspartate/homoserine dehydrogenase NAD-binding" evidence="15">
    <location>
        <begin position="7"/>
        <end position="125"/>
    </location>
</feature>
<gene>
    <name evidence="16" type="ordered locus">Sterm_3015</name>
</gene>
<name>D1ANQ3_SEBTE</name>
<dbReference type="FunFam" id="3.30.360.10:FF:000005">
    <property type="entry name" value="Homoserine dehydrogenase"/>
    <property type="match status" value="1"/>
</dbReference>
<evidence type="ECO:0000256" key="7">
    <source>
        <dbReference type="ARBA" id="ARBA00022697"/>
    </source>
</evidence>
<dbReference type="PROSITE" id="PS01042">
    <property type="entry name" value="HOMOSER_DHGENASE"/>
    <property type="match status" value="1"/>
</dbReference>
<dbReference type="Proteomes" id="UP000000845">
    <property type="component" value="Chromosome"/>
</dbReference>
<dbReference type="EMBL" id="CP001739">
    <property type="protein sequence ID" value="ACZ09857.1"/>
    <property type="molecule type" value="Genomic_DNA"/>
</dbReference>
<comment type="pathway">
    <text evidence="1 12">Amino-acid biosynthesis; L-threonine biosynthesis; L-threonine from L-aspartate: step 3/5.</text>
</comment>
<dbReference type="KEGG" id="str:Sterm_3015"/>
<evidence type="ECO:0000256" key="6">
    <source>
        <dbReference type="ARBA" id="ARBA00022605"/>
    </source>
</evidence>
<evidence type="ECO:0000313" key="17">
    <source>
        <dbReference type="Proteomes" id="UP000000845"/>
    </source>
</evidence>
<evidence type="ECO:0000256" key="13">
    <source>
        <dbReference type="RuleBase" id="RU004171"/>
    </source>
</evidence>
<dbReference type="STRING" id="526218.Sterm_3015"/>
<dbReference type="Pfam" id="PF03447">
    <property type="entry name" value="NAD_binding_3"/>
    <property type="match status" value="1"/>
</dbReference>
<dbReference type="GO" id="GO:0009086">
    <property type="term" value="P:methionine biosynthetic process"/>
    <property type="evidence" value="ECO:0007669"/>
    <property type="project" value="UniProtKB-KW"/>
</dbReference>
<dbReference type="Pfam" id="PF00742">
    <property type="entry name" value="Homoserine_dh"/>
    <property type="match status" value="1"/>
</dbReference>
<evidence type="ECO:0000259" key="15">
    <source>
        <dbReference type="Pfam" id="PF03447"/>
    </source>
</evidence>
<dbReference type="InterPro" id="IPR036291">
    <property type="entry name" value="NAD(P)-bd_dom_sf"/>
</dbReference>
<keyword evidence="17" id="KW-1185">Reference proteome</keyword>
<dbReference type="PANTHER" id="PTHR43331:SF1">
    <property type="entry name" value="HOMOSERINE DEHYDROGENASE"/>
    <property type="match status" value="1"/>
</dbReference>
<evidence type="ECO:0000256" key="8">
    <source>
        <dbReference type="ARBA" id="ARBA00023002"/>
    </source>
</evidence>
<evidence type="ECO:0000256" key="1">
    <source>
        <dbReference type="ARBA" id="ARBA00005056"/>
    </source>
</evidence>
<dbReference type="GO" id="GO:0050661">
    <property type="term" value="F:NADP binding"/>
    <property type="evidence" value="ECO:0007669"/>
    <property type="project" value="InterPro"/>
</dbReference>
<dbReference type="SUPFAM" id="SSF55347">
    <property type="entry name" value="Glyceraldehyde-3-phosphate dehydrogenase-like, C-terminal domain"/>
    <property type="match status" value="1"/>
</dbReference>
<dbReference type="GO" id="GO:0004412">
    <property type="term" value="F:homoserine dehydrogenase activity"/>
    <property type="evidence" value="ECO:0007669"/>
    <property type="project" value="UniProtKB-EC"/>
</dbReference>
<dbReference type="eggNOG" id="COG0460">
    <property type="taxonomic scope" value="Bacteria"/>
</dbReference>
<evidence type="ECO:0000256" key="11">
    <source>
        <dbReference type="PIRSR" id="PIRSR000098-2"/>
    </source>
</evidence>
<keyword evidence="9 12" id="KW-0486">Methionine biosynthesis</keyword>
<feature type="binding site" evidence="11">
    <location>
        <position position="187"/>
    </location>
    <ligand>
        <name>L-homoserine</name>
        <dbReference type="ChEBI" id="CHEBI:57476"/>
    </ligand>
</feature>
<dbReference type="HOGENOM" id="CLU_009116_1_1_0"/>
<dbReference type="Gene3D" id="3.30.360.10">
    <property type="entry name" value="Dihydrodipicolinate Reductase, domain 2"/>
    <property type="match status" value="1"/>
</dbReference>
<accession>D1ANQ3</accession>
<dbReference type="InterPro" id="IPR001342">
    <property type="entry name" value="HDH_cat"/>
</dbReference>
<evidence type="ECO:0000256" key="4">
    <source>
        <dbReference type="ARBA" id="ARBA00013213"/>
    </source>
</evidence>
<evidence type="ECO:0000259" key="14">
    <source>
        <dbReference type="Pfam" id="PF00742"/>
    </source>
</evidence>
<evidence type="ECO:0000256" key="9">
    <source>
        <dbReference type="ARBA" id="ARBA00023167"/>
    </source>
</evidence>
<dbReference type="SUPFAM" id="SSF51735">
    <property type="entry name" value="NAD(P)-binding Rossmann-fold domains"/>
    <property type="match status" value="1"/>
</dbReference>
<dbReference type="InterPro" id="IPR005106">
    <property type="entry name" value="Asp/hSer_DH_NAD-bd"/>
</dbReference>
<dbReference type="Gene3D" id="3.40.50.720">
    <property type="entry name" value="NAD(P)-binding Rossmann-like Domain"/>
    <property type="match status" value="1"/>
</dbReference>
<comment type="similarity">
    <text evidence="3 13">Belongs to the homoserine dehydrogenase family.</text>
</comment>
<reference evidence="16 17" key="2">
    <citation type="journal article" date="2010" name="Stand. Genomic Sci.">
        <title>Complete genome sequence of Sebaldella termitidis type strain (NCTC 11300).</title>
        <authorList>
            <person name="Harmon-Smith M."/>
            <person name="Celia L."/>
            <person name="Chertkov O."/>
            <person name="Lapidus A."/>
            <person name="Copeland A."/>
            <person name="Glavina Del Rio T."/>
            <person name="Nolan M."/>
            <person name="Lucas S."/>
            <person name="Tice H."/>
            <person name="Cheng J.F."/>
            <person name="Han C."/>
            <person name="Detter J.C."/>
            <person name="Bruce D."/>
            <person name="Goodwin L."/>
            <person name="Pitluck S."/>
            <person name="Pati A."/>
            <person name="Liolios K."/>
            <person name="Ivanova N."/>
            <person name="Mavromatis K."/>
            <person name="Mikhailova N."/>
            <person name="Chen A."/>
            <person name="Palaniappan K."/>
            <person name="Land M."/>
            <person name="Hauser L."/>
            <person name="Chang Y.J."/>
            <person name="Jeffries C.D."/>
            <person name="Brettin T."/>
            <person name="Goker M."/>
            <person name="Beck B."/>
            <person name="Bristow J."/>
            <person name="Eisen J.A."/>
            <person name="Markowitz V."/>
            <person name="Hugenholtz P."/>
            <person name="Kyrpides N.C."/>
            <person name="Klenk H.P."/>
            <person name="Chen F."/>
        </authorList>
    </citation>
    <scope>NUCLEOTIDE SEQUENCE [LARGE SCALE GENOMIC DNA]</scope>
    <source>
        <strain evidence="17">ATCC 33386 / NCTC 11300</strain>
    </source>
</reference>
<dbReference type="RefSeq" id="WP_012862439.1">
    <property type="nucleotide sequence ID" value="NC_013517.1"/>
</dbReference>
<keyword evidence="11 12" id="KW-0521">NADP</keyword>
<dbReference type="GO" id="GO:0009088">
    <property type="term" value="P:threonine biosynthetic process"/>
    <property type="evidence" value="ECO:0007669"/>
    <property type="project" value="UniProtKB-UniPathway"/>
</dbReference>
<evidence type="ECO:0000313" key="16">
    <source>
        <dbReference type="EMBL" id="ACZ09857.1"/>
    </source>
</evidence>
<comment type="pathway">
    <text evidence="2 12">Amino-acid biosynthesis; L-methionine biosynthesis via de novo pathway; L-homoserine from L-aspartate: step 3/3.</text>
</comment>
<reference evidence="17" key="1">
    <citation type="submission" date="2009-09" db="EMBL/GenBank/DDBJ databases">
        <title>The complete chromosome of Sebaldella termitidis ATCC 33386.</title>
        <authorList>
            <consortium name="US DOE Joint Genome Institute (JGI-PGF)"/>
            <person name="Lucas S."/>
            <person name="Copeland A."/>
            <person name="Lapidus A."/>
            <person name="Glavina del Rio T."/>
            <person name="Dalin E."/>
            <person name="Tice H."/>
            <person name="Bruce D."/>
            <person name="Goodwin L."/>
            <person name="Pitluck S."/>
            <person name="Kyrpides N."/>
            <person name="Mavromatis K."/>
            <person name="Ivanova N."/>
            <person name="Mikhailova N."/>
            <person name="Sims D."/>
            <person name="Meincke L."/>
            <person name="Brettin T."/>
            <person name="Detter J.C."/>
            <person name="Han C."/>
            <person name="Larimer F."/>
            <person name="Land M."/>
            <person name="Hauser L."/>
            <person name="Markowitz V."/>
            <person name="Cheng J.F."/>
            <person name="Hugenholtz P."/>
            <person name="Woyke T."/>
            <person name="Wu D."/>
            <person name="Eisen J.A."/>
        </authorList>
    </citation>
    <scope>NUCLEOTIDE SEQUENCE [LARGE SCALE GENOMIC DNA]</scope>
    <source>
        <strain evidence="17">ATCC 33386 / NCTC 11300</strain>
    </source>
</reference>
<keyword evidence="7 12" id="KW-0791">Threonine biosynthesis</keyword>
<proteinExistence type="inferred from homology"/>
<dbReference type="NCBIfam" id="NF004976">
    <property type="entry name" value="PRK06349.1"/>
    <property type="match status" value="1"/>
</dbReference>
<dbReference type="PIRSF" id="PIRSF000098">
    <property type="entry name" value="Homoser_dehydrog"/>
    <property type="match status" value="1"/>
</dbReference>
<organism evidence="16 17">
    <name type="scientific">Sebaldella termitidis (strain ATCC 33386 / NCTC 11300)</name>
    <dbReference type="NCBI Taxonomy" id="526218"/>
    <lineage>
        <taxon>Bacteria</taxon>
        <taxon>Fusobacteriati</taxon>
        <taxon>Fusobacteriota</taxon>
        <taxon>Fusobacteriia</taxon>
        <taxon>Fusobacteriales</taxon>
        <taxon>Leptotrichiaceae</taxon>
        <taxon>Sebaldella</taxon>
    </lineage>
</organism>
<dbReference type="PANTHER" id="PTHR43331">
    <property type="entry name" value="HOMOSERINE DEHYDROGENASE"/>
    <property type="match status" value="1"/>
</dbReference>
<dbReference type="InterPro" id="IPR016204">
    <property type="entry name" value="HDH"/>
</dbReference>
<evidence type="ECO:0000256" key="5">
    <source>
        <dbReference type="ARBA" id="ARBA00013376"/>
    </source>
</evidence>
<dbReference type="InterPro" id="IPR019811">
    <property type="entry name" value="HDH_CS"/>
</dbReference>
<evidence type="ECO:0000256" key="2">
    <source>
        <dbReference type="ARBA" id="ARBA00005062"/>
    </source>
</evidence>
<dbReference type="Gene3D" id="3.30.70.260">
    <property type="match status" value="1"/>
</dbReference>
<comment type="catalytic activity">
    <reaction evidence="12">
        <text>L-homoserine + NADP(+) = L-aspartate 4-semialdehyde + NADPH + H(+)</text>
        <dbReference type="Rhea" id="RHEA:15761"/>
        <dbReference type="ChEBI" id="CHEBI:15378"/>
        <dbReference type="ChEBI" id="CHEBI:57476"/>
        <dbReference type="ChEBI" id="CHEBI:57783"/>
        <dbReference type="ChEBI" id="CHEBI:58349"/>
        <dbReference type="ChEBI" id="CHEBI:537519"/>
        <dbReference type="EC" id="1.1.1.3"/>
    </reaction>
</comment>
<keyword evidence="8 12" id="KW-0560">Oxidoreductase</keyword>